<dbReference type="GO" id="GO:0005524">
    <property type="term" value="F:ATP binding"/>
    <property type="evidence" value="ECO:0007669"/>
    <property type="project" value="UniProtKB-KW"/>
</dbReference>
<proteinExistence type="inferred from homology"/>
<dbReference type="GO" id="GO:0055052">
    <property type="term" value="C:ATP-binding cassette (ABC) transporter complex, substrate-binding subunit-containing"/>
    <property type="evidence" value="ECO:0007669"/>
    <property type="project" value="TreeGrafter"/>
</dbReference>
<dbReference type="PROSITE" id="PS00211">
    <property type="entry name" value="ABC_TRANSPORTER_1"/>
    <property type="match status" value="1"/>
</dbReference>
<dbReference type="InterPro" id="IPR003593">
    <property type="entry name" value="AAA+_ATPase"/>
</dbReference>
<evidence type="ECO:0000259" key="10">
    <source>
        <dbReference type="PROSITE" id="PS50893"/>
    </source>
</evidence>
<dbReference type="InterPro" id="IPR003439">
    <property type="entry name" value="ABC_transporter-like_ATP-bd"/>
</dbReference>
<dbReference type="Proteomes" id="UP000050497">
    <property type="component" value="Unassembled WGS sequence"/>
</dbReference>
<dbReference type="EMBL" id="FMBM01000002">
    <property type="protein sequence ID" value="SCC82318.1"/>
    <property type="molecule type" value="Genomic_DNA"/>
</dbReference>
<evidence type="ECO:0000313" key="11">
    <source>
        <dbReference type="EMBL" id="KPQ11756.1"/>
    </source>
</evidence>
<dbReference type="Pfam" id="PF08402">
    <property type="entry name" value="TOBE_2"/>
    <property type="match status" value="1"/>
</dbReference>
<keyword evidence="3" id="KW-0813">Transport</keyword>
<dbReference type="InterPro" id="IPR017871">
    <property type="entry name" value="ABC_transporter-like_CS"/>
</dbReference>
<evidence type="ECO:0000256" key="9">
    <source>
        <dbReference type="SAM" id="MobiDB-lite"/>
    </source>
</evidence>
<dbReference type="Pfam" id="PF00005">
    <property type="entry name" value="ABC_tran"/>
    <property type="match status" value="1"/>
</dbReference>
<comment type="subcellular location">
    <subcellularLocation>
        <location evidence="1">Cell inner membrane</location>
        <topology evidence="1">Peripheral membrane protein</topology>
    </subcellularLocation>
</comment>
<dbReference type="Gene3D" id="3.40.50.300">
    <property type="entry name" value="P-loop containing nucleotide triphosphate hydrolases"/>
    <property type="match status" value="1"/>
</dbReference>
<feature type="domain" description="ABC transporter" evidence="10">
    <location>
        <begin position="29"/>
        <end position="259"/>
    </location>
</feature>
<dbReference type="InterPro" id="IPR027417">
    <property type="entry name" value="P-loop_NTPase"/>
</dbReference>
<evidence type="ECO:0000256" key="5">
    <source>
        <dbReference type="ARBA" id="ARBA00022741"/>
    </source>
</evidence>
<dbReference type="SUPFAM" id="SSF50331">
    <property type="entry name" value="MOP-like"/>
    <property type="match status" value="1"/>
</dbReference>
<dbReference type="SUPFAM" id="SSF52540">
    <property type="entry name" value="P-loop containing nucleoside triphosphate hydrolases"/>
    <property type="match status" value="1"/>
</dbReference>
<dbReference type="EMBL" id="LJSX01000005">
    <property type="protein sequence ID" value="KPQ11756.1"/>
    <property type="molecule type" value="Genomic_DNA"/>
</dbReference>
<evidence type="ECO:0000256" key="1">
    <source>
        <dbReference type="ARBA" id="ARBA00004417"/>
    </source>
</evidence>
<feature type="compositionally biased region" description="Polar residues" evidence="9">
    <location>
        <begin position="1"/>
        <end position="15"/>
    </location>
</feature>
<dbReference type="InterPro" id="IPR013611">
    <property type="entry name" value="Transp-assoc_OB_typ2"/>
</dbReference>
<evidence type="ECO:0000256" key="8">
    <source>
        <dbReference type="ARBA" id="ARBA00023136"/>
    </source>
</evidence>
<evidence type="ECO:0000313" key="13">
    <source>
        <dbReference type="Proteomes" id="UP000050497"/>
    </source>
</evidence>
<keyword evidence="7" id="KW-1278">Translocase</keyword>
<evidence type="ECO:0000256" key="4">
    <source>
        <dbReference type="ARBA" id="ARBA00022475"/>
    </source>
</evidence>
<evidence type="ECO:0000313" key="14">
    <source>
        <dbReference type="Proteomes" id="UP000182800"/>
    </source>
</evidence>
<dbReference type="AlphaFoldDB" id="A0A0P7YCE2"/>
<evidence type="ECO:0000256" key="2">
    <source>
        <dbReference type="ARBA" id="ARBA00005417"/>
    </source>
</evidence>
<evidence type="ECO:0000256" key="7">
    <source>
        <dbReference type="ARBA" id="ARBA00022967"/>
    </source>
</evidence>
<feature type="region of interest" description="Disordered" evidence="9">
    <location>
        <begin position="1"/>
        <end position="26"/>
    </location>
</feature>
<dbReference type="OrthoDB" id="9767663at2"/>
<dbReference type="STRING" id="1653334.GA0071312_3299"/>
<dbReference type="PANTHER" id="PTHR43875:SF15">
    <property type="entry name" value="TREHALOSE IMPORT ATP-BINDING PROTEIN SUGC"/>
    <property type="match status" value="1"/>
</dbReference>
<dbReference type="InterPro" id="IPR047641">
    <property type="entry name" value="ABC_transpr_MalK/UgpC-like"/>
</dbReference>
<dbReference type="EC" id="3.6.3.20" evidence="11"/>
<dbReference type="PANTHER" id="PTHR43875">
    <property type="entry name" value="MALTODEXTRIN IMPORT ATP-BINDING PROTEIN MSMX"/>
    <property type="match status" value="1"/>
</dbReference>
<keyword evidence="8" id="KW-0472">Membrane</keyword>
<organism evidence="11 13">
    <name type="scientific">Saliniramus fredricksonii</name>
    <dbReference type="NCBI Taxonomy" id="1653334"/>
    <lineage>
        <taxon>Bacteria</taxon>
        <taxon>Pseudomonadati</taxon>
        <taxon>Pseudomonadota</taxon>
        <taxon>Alphaproteobacteria</taxon>
        <taxon>Hyphomicrobiales</taxon>
        <taxon>Salinarimonadaceae</taxon>
        <taxon>Saliniramus</taxon>
    </lineage>
</organism>
<keyword evidence="14" id="KW-1185">Reference proteome</keyword>
<dbReference type="GO" id="GO:0140359">
    <property type="term" value="F:ABC-type transporter activity"/>
    <property type="evidence" value="ECO:0007669"/>
    <property type="project" value="UniProtKB-ARBA"/>
</dbReference>
<gene>
    <name evidence="11" type="primary">ugpC</name>
    <name evidence="12" type="ORF">GA0071312_3299</name>
    <name evidence="11" type="ORF">HLUCCO17_04585</name>
</gene>
<sequence length="366" mass="39940">MTYAASASTFDQTRPPSDAGEASPLPAGLSLHQVSRRFDSAVALDDVAVSLPEGRFSVLLGPSGCGKSTLLRLIAGLDTPTSGVIRLAGRDITRLPPAERDLSMVFQSYALFPHLNVAENILFGLSVRRVRKAEQRQRLERVARMMGLWELLDRRPSQLSGGQQQRVALARAVISERPVCLMDEPLSNLDAKLRAEMRVEIRALQKRLGLTMVYVTHDQVEAMTMADHIVVLDKGRVQQVATPRELYAAPANTFCARFIGTPPMNLIPAHALAGQRALPEGSMLGIRPEDIAIGANGVPARLADIEYLGADQLATFEIGPETAPTRLHARLPAREALGDTGLHLRWHTEAEHLFGADGQRITSFTQ</sequence>
<dbReference type="Gene3D" id="2.40.50.100">
    <property type="match status" value="1"/>
</dbReference>
<comment type="caution">
    <text evidence="11">The sequence shown here is derived from an EMBL/GenBank/DDBJ whole genome shotgun (WGS) entry which is preliminary data.</text>
</comment>
<dbReference type="PROSITE" id="PS50893">
    <property type="entry name" value="ABC_TRANSPORTER_2"/>
    <property type="match status" value="1"/>
</dbReference>
<reference evidence="11 13" key="1">
    <citation type="submission" date="2015-09" db="EMBL/GenBank/DDBJ databases">
        <title>Identification and resolution of microdiversity through metagenomic sequencing of parallel consortia.</title>
        <authorList>
            <person name="Nelson W.C."/>
            <person name="Romine M.F."/>
            <person name="Lindemann S.R."/>
        </authorList>
    </citation>
    <scope>NUCLEOTIDE SEQUENCE [LARGE SCALE GENOMIC DNA]</scope>
    <source>
        <strain evidence="11">HL-109</strain>
    </source>
</reference>
<reference evidence="12 14" key="2">
    <citation type="submission" date="2016-08" db="EMBL/GenBank/DDBJ databases">
        <authorList>
            <person name="Varghese N."/>
            <person name="Submissions Spin"/>
        </authorList>
    </citation>
    <scope>NUCLEOTIDE SEQUENCE [LARGE SCALE GENOMIC DNA]</scope>
    <source>
        <strain evidence="12 14">HL-109</strain>
    </source>
</reference>
<dbReference type="SMART" id="SM00382">
    <property type="entry name" value="AAA"/>
    <property type="match status" value="1"/>
</dbReference>
<keyword evidence="6 11" id="KW-0067">ATP-binding</keyword>
<keyword evidence="4" id="KW-1003">Cell membrane</keyword>
<evidence type="ECO:0000256" key="6">
    <source>
        <dbReference type="ARBA" id="ARBA00022840"/>
    </source>
</evidence>
<evidence type="ECO:0000256" key="3">
    <source>
        <dbReference type="ARBA" id="ARBA00022448"/>
    </source>
</evidence>
<comment type="similarity">
    <text evidence="2">Belongs to the ABC transporter superfamily.</text>
</comment>
<dbReference type="InterPro" id="IPR008995">
    <property type="entry name" value="Mo/tungstate-bd_C_term_dom"/>
</dbReference>
<accession>A0A0P7YCE2</accession>
<dbReference type="RefSeq" id="WP_083204631.1">
    <property type="nucleotide sequence ID" value="NZ_FMBM01000002.1"/>
</dbReference>
<keyword evidence="5" id="KW-0547">Nucleotide-binding</keyword>
<name>A0A0P7YCE2_9HYPH</name>
<evidence type="ECO:0000313" key="12">
    <source>
        <dbReference type="EMBL" id="SCC82318.1"/>
    </source>
</evidence>
<dbReference type="PATRIC" id="fig|1653334.4.peg.1612"/>
<protein>
    <submittedName>
        <fullName evidence="12">Carbohydrate ABC transporter ATP-binding protein, CUT1 family</fullName>
    </submittedName>
    <submittedName>
        <fullName evidence="11">sn-glycerol 3-phosphate transport system ATP-binding protein</fullName>
        <ecNumber evidence="11">3.6.3.20</ecNumber>
    </submittedName>
</protein>
<dbReference type="Proteomes" id="UP000182800">
    <property type="component" value="Unassembled WGS sequence"/>
</dbReference>
<dbReference type="FunFam" id="3.40.50.300:FF:000042">
    <property type="entry name" value="Maltose/maltodextrin ABC transporter, ATP-binding protein"/>
    <property type="match status" value="1"/>
</dbReference>
<keyword evidence="11" id="KW-0378">Hydrolase</keyword>
<dbReference type="GO" id="GO:0016887">
    <property type="term" value="F:ATP hydrolysis activity"/>
    <property type="evidence" value="ECO:0007669"/>
    <property type="project" value="InterPro"/>
</dbReference>